<comment type="caution">
    <text evidence="3">The sequence shown here is derived from an EMBL/GenBank/DDBJ whole genome shotgun (WGS) entry which is preliminary data.</text>
</comment>
<dbReference type="InterPro" id="IPR001296">
    <property type="entry name" value="Glyco_trans_1"/>
</dbReference>
<feature type="domain" description="Glycosyltransferase subfamily 4-like N-terminal" evidence="2">
    <location>
        <begin position="41"/>
        <end position="154"/>
    </location>
</feature>
<reference evidence="3" key="1">
    <citation type="journal article" date="2012" name="PLoS ONE">
        <title>Gene sets for utilization of primary and secondary nutrition supplies in the distal gut of endangered iberian lynx.</title>
        <authorList>
            <person name="Alcaide M."/>
            <person name="Messina E."/>
            <person name="Richter M."/>
            <person name="Bargiela R."/>
            <person name="Peplies J."/>
            <person name="Huws S.A."/>
            <person name="Newbold C.J."/>
            <person name="Golyshin P.N."/>
            <person name="Simon M.A."/>
            <person name="Lopez G."/>
            <person name="Yakimov M.M."/>
            <person name="Ferrer M."/>
        </authorList>
    </citation>
    <scope>NUCLEOTIDE SEQUENCE</scope>
</reference>
<dbReference type="EMBL" id="AMCI01000734">
    <property type="protein sequence ID" value="EJX07997.1"/>
    <property type="molecule type" value="Genomic_DNA"/>
</dbReference>
<organism evidence="3">
    <name type="scientific">gut metagenome</name>
    <dbReference type="NCBI Taxonomy" id="749906"/>
    <lineage>
        <taxon>unclassified sequences</taxon>
        <taxon>metagenomes</taxon>
        <taxon>organismal metagenomes</taxon>
    </lineage>
</organism>
<dbReference type="SUPFAM" id="SSF53756">
    <property type="entry name" value="UDP-Glycosyltransferase/glycogen phosphorylase"/>
    <property type="match status" value="1"/>
</dbReference>
<keyword evidence="3" id="KW-0808">Transferase</keyword>
<dbReference type="CDD" id="cd03808">
    <property type="entry name" value="GT4_CapM-like"/>
    <property type="match status" value="1"/>
</dbReference>
<evidence type="ECO:0000313" key="3">
    <source>
        <dbReference type="EMBL" id="EJX07997.1"/>
    </source>
</evidence>
<dbReference type="InterPro" id="IPR050194">
    <property type="entry name" value="Glycosyltransferase_grp1"/>
</dbReference>
<name>J9GJU2_9ZZZZ</name>
<dbReference type="PANTHER" id="PTHR45947:SF3">
    <property type="entry name" value="SULFOQUINOVOSYL TRANSFERASE SQD2"/>
    <property type="match status" value="1"/>
</dbReference>
<proteinExistence type="predicted"/>
<dbReference type="GO" id="GO:0016757">
    <property type="term" value="F:glycosyltransferase activity"/>
    <property type="evidence" value="ECO:0007669"/>
    <property type="project" value="InterPro"/>
</dbReference>
<accession>J9GJU2</accession>
<sequence>MACNFVEGSTCSDEKIAQLRQTLAAMGVDCIQIDFARNVLKVGQNLKAYRQTRKLVKLNHYNLIHSHSPIGGLLSRLAARDLRKQGTKVIYTAHGFHFFNGAPLLNWLIFYPIEKISSRWTDVLVTITHEDYQLATQKMYAKKVVYVPGVGIDTQSFLSDSKTASLREEKRKELGFTDQDILMLSVGELNKNKNHEVILRAMAQLGNKRLKYAVAGRGILKDHLEQLASELGIAEQLCLLGFRSDVRDLFKAADLFAHPSFREGLSVAVMEAMASGLPIICTEIRGNVDLIDNGKGGFWFHPADVNSAAQALKNVVSASDRQSLGDYNRKKAEGFDIKVVLDTMKDLYQ</sequence>
<protein>
    <submittedName>
        <fullName evidence="3">Glycosyltransferase</fullName>
    </submittedName>
</protein>
<dbReference type="Pfam" id="PF00534">
    <property type="entry name" value="Glycos_transf_1"/>
    <property type="match status" value="1"/>
</dbReference>
<gene>
    <name evidence="3" type="ORF">EVA_03895</name>
</gene>
<dbReference type="AlphaFoldDB" id="J9GJU2"/>
<evidence type="ECO:0000259" key="1">
    <source>
        <dbReference type="Pfam" id="PF00534"/>
    </source>
</evidence>
<feature type="domain" description="Glycosyl transferase family 1" evidence="1">
    <location>
        <begin position="167"/>
        <end position="330"/>
    </location>
</feature>
<evidence type="ECO:0000259" key="2">
    <source>
        <dbReference type="Pfam" id="PF13439"/>
    </source>
</evidence>
<dbReference type="Pfam" id="PF13439">
    <property type="entry name" value="Glyco_transf_4"/>
    <property type="match status" value="1"/>
</dbReference>
<dbReference type="InterPro" id="IPR028098">
    <property type="entry name" value="Glyco_trans_4-like_N"/>
</dbReference>
<dbReference type="PANTHER" id="PTHR45947">
    <property type="entry name" value="SULFOQUINOVOSYL TRANSFERASE SQD2"/>
    <property type="match status" value="1"/>
</dbReference>
<dbReference type="Gene3D" id="3.40.50.2000">
    <property type="entry name" value="Glycogen Phosphorylase B"/>
    <property type="match status" value="2"/>
</dbReference>